<dbReference type="PROSITE" id="PS50878">
    <property type="entry name" value="RT_POL"/>
    <property type="match status" value="1"/>
</dbReference>
<evidence type="ECO:0000313" key="2">
    <source>
        <dbReference type="EMBL" id="KAK5813112.1"/>
    </source>
</evidence>
<accession>A0ABR0P3Q5</accession>
<dbReference type="InterPro" id="IPR052343">
    <property type="entry name" value="Retrotransposon-Effector_Assoc"/>
</dbReference>
<evidence type="ECO:0000259" key="1">
    <source>
        <dbReference type="PROSITE" id="PS50878"/>
    </source>
</evidence>
<gene>
    <name evidence="2" type="ORF">PVK06_028558</name>
</gene>
<proteinExistence type="predicted"/>
<dbReference type="Pfam" id="PF00078">
    <property type="entry name" value="RVT_1"/>
    <property type="match status" value="1"/>
</dbReference>
<name>A0ABR0P3Q5_GOSAR</name>
<dbReference type="InterPro" id="IPR043502">
    <property type="entry name" value="DNA/RNA_pol_sf"/>
</dbReference>
<dbReference type="EMBL" id="JARKNE010000008">
    <property type="protein sequence ID" value="KAK5813112.1"/>
    <property type="molecule type" value="Genomic_DNA"/>
</dbReference>
<evidence type="ECO:0000313" key="3">
    <source>
        <dbReference type="Proteomes" id="UP001358586"/>
    </source>
</evidence>
<dbReference type="InterPro" id="IPR000477">
    <property type="entry name" value="RT_dom"/>
</dbReference>
<protein>
    <recommendedName>
        <fullName evidence="1">Reverse transcriptase domain-containing protein</fullName>
    </recommendedName>
</protein>
<feature type="domain" description="Reverse transcriptase" evidence="1">
    <location>
        <begin position="1"/>
        <end position="153"/>
    </location>
</feature>
<comment type="caution">
    <text evidence="2">The sequence shown here is derived from an EMBL/GenBank/DDBJ whole genome shotgun (WGS) entry which is preliminary data.</text>
</comment>
<organism evidence="2 3">
    <name type="scientific">Gossypium arboreum</name>
    <name type="common">Tree cotton</name>
    <name type="synonym">Gossypium nanking</name>
    <dbReference type="NCBI Taxonomy" id="29729"/>
    <lineage>
        <taxon>Eukaryota</taxon>
        <taxon>Viridiplantae</taxon>
        <taxon>Streptophyta</taxon>
        <taxon>Embryophyta</taxon>
        <taxon>Tracheophyta</taxon>
        <taxon>Spermatophyta</taxon>
        <taxon>Magnoliopsida</taxon>
        <taxon>eudicotyledons</taxon>
        <taxon>Gunneridae</taxon>
        <taxon>Pentapetalae</taxon>
        <taxon>rosids</taxon>
        <taxon>malvids</taxon>
        <taxon>Malvales</taxon>
        <taxon>Malvaceae</taxon>
        <taxon>Malvoideae</taxon>
        <taxon>Gossypium</taxon>
    </lineage>
</organism>
<dbReference type="PANTHER" id="PTHR46890:SF48">
    <property type="entry name" value="RNA-DIRECTED DNA POLYMERASE"/>
    <property type="match status" value="1"/>
</dbReference>
<sequence length="153" mass="17584">MSQFKPISLCNVVYKIIAKVLVIRMSSILGSCINEAQRAFIIRRLISDNVLIAYDVLHSLKMKKSGKRENFALKLDMSKSYDRIEWDFLAGLIKHLGFHKDWIVLIMRCVCSVSYSINLNGINGEWFSPIIGLRQGDPLSPYLFLIYLKVSLR</sequence>
<dbReference type="SUPFAM" id="SSF56672">
    <property type="entry name" value="DNA/RNA polymerases"/>
    <property type="match status" value="1"/>
</dbReference>
<dbReference type="Proteomes" id="UP001358586">
    <property type="component" value="Chromosome 8"/>
</dbReference>
<keyword evidence="3" id="KW-1185">Reference proteome</keyword>
<dbReference type="PANTHER" id="PTHR46890">
    <property type="entry name" value="NON-LTR RETROLELEMENT REVERSE TRANSCRIPTASE-LIKE PROTEIN-RELATED"/>
    <property type="match status" value="1"/>
</dbReference>
<reference evidence="2 3" key="1">
    <citation type="submission" date="2023-03" db="EMBL/GenBank/DDBJ databases">
        <title>WGS of Gossypium arboreum.</title>
        <authorList>
            <person name="Yu D."/>
        </authorList>
    </citation>
    <scope>NUCLEOTIDE SEQUENCE [LARGE SCALE GENOMIC DNA]</scope>
    <source>
        <tissue evidence="2">Leaf</tissue>
    </source>
</reference>